<reference evidence="1" key="1">
    <citation type="journal article" date="2015" name="Nature">
        <title>Complex archaea that bridge the gap between prokaryotes and eukaryotes.</title>
        <authorList>
            <person name="Spang A."/>
            <person name="Saw J.H."/>
            <person name="Jorgensen S.L."/>
            <person name="Zaremba-Niedzwiedzka K."/>
            <person name="Martijn J."/>
            <person name="Lind A.E."/>
            <person name="van Eijk R."/>
            <person name="Schleper C."/>
            <person name="Guy L."/>
            <person name="Ettema T.J."/>
        </authorList>
    </citation>
    <scope>NUCLEOTIDE SEQUENCE</scope>
</reference>
<name>A0A0F9KJH2_9ZZZZ</name>
<protein>
    <recommendedName>
        <fullName evidence="2">DUF4154 domain-containing protein</fullName>
    </recommendedName>
</protein>
<evidence type="ECO:0008006" key="2">
    <source>
        <dbReference type="Google" id="ProtNLM"/>
    </source>
</evidence>
<dbReference type="InterPro" id="IPR025293">
    <property type="entry name" value="YfiR/HmsC-like"/>
</dbReference>
<dbReference type="AlphaFoldDB" id="A0A0F9KJH2"/>
<dbReference type="EMBL" id="LAZR01013361">
    <property type="protein sequence ID" value="KKM22318.1"/>
    <property type="molecule type" value="Genomic_DNA"/>
</dbReference>
<comment type="caution">
    <text evidence="1">The sequence shown here is derived from an EMBL/GenBank/DDBJ whole genome shotgun (WGS) entry which is preliminary data.</text>
</comment>
<proteinExistence type="predicted"/>
<organism evidence="1">
    <name type="scientific">marine sediment metagenome</name>
    <dbReference type="NCBI Taxonomy" id="412755"/>
    <lineage>
        <taxon>unclassified sequences</taxon>
        <taxon>metagenomes</taxon>
        <taxon>ecological metagenomes</taxon>
    </lineage>
</organism>
<gene>
    <name evidence="1" type="ORF">LCGC14_1626560</name>
</gene>
<evidence type="ECO:0000313" key="1">
    <source>
        <dbReference type="EMBL" id="KKM22318.1"/>
    </source>
</evidence>
<accession>A0A0F9KJH2</accession>
<dbReference type="Pfam" id="PF13689">
    <property type="entry name" value="DUF4154"/>
    <property type="match status" value="1"/>
</dbReference>
<sequence length="176" mass="20128">MLKFKRSFHSLIILFVLSLSTNSYAMEKEYMLKAGFLYNFARFGQWHTSLSEQKAFILCSPDQNFIDIANVALKNRTIQDLPLRSKFISFEELASTKCNMLFITSDTVEAWNIAKPLMQNNIMVVGETDVFIQSGGHIRFFLSSGKIRFEIAPKQLKDAGITMSSKVLRLARVVDR</sequence>